<dbReference type="Proteomes" id="UP001501303">
    <property type="component" value="Unassembled WGS sequence"/>
</dbReference>
<evidence type="ECO:0000256" key="1">
    <source>
        <dbReference type="ARBA" id="ARBA00010457"/>
    </source>
</evidence>
<feature type="domain" description="Superoxide dismutase copper/zinc binding" evidence="2">
    <location>
        <begin position="128"/>
        <end position="244"/>
    </location>
</feature>
<proteinExistence type="inferred from homology"/>
<dbReference type="Gene3D" id="2.60.40.200">
    <property type="entry name" value="Superoxide dismutase, copper/zinc binding domain"/>
    <property type="match status" value="1"/>
</dbReference>
<comment type="caution">
    <text evidence="3">The sequence shown here is derived from an EMBL/GenBank/DDBJ whole genome shotgun (WGS) entry which is preliminary data.</text>
</comment>
<evidence type="ECO:0000313" key="3">
    <source>
        <dbReference type="EMBL" id="GAA1901720.1"/>
    </source>
</evidence>
<gene>
    <name evidence="3" type="ORF">GCM10009716_09440</name>
</gene>
<protein>
    <recommendedName>
        <fullName evidence="2">Superoxide dismutase copper/zinc binding domain-containing protein</fullName>
    </recommendedName>
</protein>
<keyword evidence="4" id="KW-1185">Reference proteome</keyword>
<dbReference type="InterPro" id="IPR001424">
    <property type="entry name" value="SOD_Cu_Zn_dom"/>
</dbReference>
<comment type="similarity">
    <text evidence="1">Belongs to the Cu-Zn superoxide dismutase family.</text>
</comment>
<evidence type="ECO:0000259" key="2">
    <source>
        <dbReference type="Pfam" id="PF00080"/>
    </source>
</evidence>
<dbReference type="Pfam" id="PF00080">
    <property type="entry name" value="Sod_Cu"/>
    <property type="match status" value="1"/>
</dbReference>
<dbReference type="SUPFAM" id="SSF49329">
    <property type="entry name" value="Cu,Zn superoxide dismutase-like"/>
    <property type="match status" value="1"/>
</dbReference>
<accession>A0ABN2NTZ8</accession>
<evidence type="ECO:0000313" key="4">
    <source>
        <dbReference type="Proteomes" id="UP001501303"/>
    </source>
</evidence>
<organism evidence="3 4">
    <name type="scientific">Streptomyces sodiiphilus</name>
    <dbReference type="NCBI Taxonomy" id="226217"/>
    <lineage>
        <taxon>Bacteria</taxon>
        <taxon>Bacillati</taxon>
        <taxon>Actinomycetota</taxon>
        <taxon>Actinomycetes</taxon>
        <taxon>Kitasatosporales</taxon>
        <taxon>Streptomycetaceae</taxon>
        <taxon>Streptomyces</taxon>
    </lineage>
</organism>
<name>A0ABN2NTZ8_9ACTN</name>
<sequence length="259" mass="26489">MCAEVLFPGGGGKVVAAVPGGEGAAAGVRHARVREGRAGFPAIGHSRERSAGMKAVATTAAVLVAVLAAAVPPGAAQEGAQSGAVQAGSAHDSWQRQWGVFAPPGLSAGGRALTYDTDLVPSGARVLVTERVREGRTVVGLTVRGVRPGHTFGTHVHTRPCGPDPAQAGPHYQHRESGHPRAANPWNEVWLDFTADASGDGRAVAKQDWTFRAGQARSVVLHELPTSAGHHGREPGDAGPRAACLTVPFGASEATGDGR</sequence>
<dbReference type="InterPro" id="IPR036423">
    <property type="entry name" value="SOD-like_Cu/Zn_dom_sf"/>
</dbReference>
<dbReference type="EMBL" id="BAAAMJ010000009">
    <property type="protein sequence ID" value="GAA1901720.1"/>
    <property type="molecule type" value="Genomic_DNA"/>
</dbReference>
<reference evidence="3 4" key="1">
    <citation type="journal article" date="2019" name="Int. J. Syst. Evol. Microbiol.">
        <title>The Global Catalogue of Microorganisms (GCM) 10K type strain sequencing project: providing services to taxonomists for standard genome sequencing and annotation.</title>
        <authorList>
            <consortium name="The Broad Institute Genomics Platform"/>
            <consortium name="The Broad Institute Genome Sequencing Center for Infectious Disease"/>
            <person name="Wu L."/>
            <person name="Ma J."/>
        </authorList>
    </citation>
    <scope>NUCLEOTIDE SEQUENCE [LARGE SCALE GENOMIC DNA]</scope>
    <source>
        <strain evidence="3 4">JCM 13581</strain>
    </source>
</reference>